<dbReference type="Proteomes" id="UP000295083">
    <property type="component" value="Unassembled WGS sequence"/>
</dbReference>
<protein>
    <submittedName>
        <fullName evidence="4">54S ribosomal protein L24</fullName>
    </submittedName>
</protein>
<keyword evidence="5" id="KW-1185">Reference proteome</keyword>
<keyword evidence="2 4" id="KW-0689">Ribosomal protein</keyword>
<dbReference type="InterPro" id="IPR034704">
    <property type="entry name" value="Ribosomal_bL28/bL31-like_sf"/>
</dbReference>
<proteinExistence type="inferred from homology"/>
<dbReference type="GO" id="GO:0003735">
    <property type="term" value="F:structural constituent of ribosome"/>
    <property type="evidence" value="ECO:0007669"/>
    <property type="project" value="InterPro"/>
</dbReference>
<name>A0A4R8QPP7_9PEZI</name>
<dbReference type="GO" id="GO:0005762">
    <property type="term" value="C:mitochondrial large ribosomal subunit"/>
    <property type="evidence" value="ECO:0007669"/>
    <property type="project" value="TreeGrafter"/>
</dbReference>
<comment type="similarity">
    <text evidence="1">Belongs to the bacterial ribosomal protein bL28 family.</text>
</comment>
<dbReference type="InterPro" id="IPR037147">
    <property type="entry name" value="Ribosomal_bL28_sf"/>
</dbReference>
<dbReference type="EMBL" id="QAPG01000016">
    <property type="protein sequence ID" value="TDZ38494.1"/>
    <property type="molecule type" value="Genomic_DNA"/>
</dbReference>
<dbReference type="Pfam" id="PF00830">
    <property type="entry name" value="Ribosomal_L28"/>
    <property type="match status" value="1"/>
</dbReference>
<dbReference type="PANTHER" id="PTHR13528">
    <property type="entry name" value="39S RIBOSOMAL PROTEIN L28, MITOCHONDRIAL"/>
    <property type="match status" value="1"/>
</dbReference>
<accession>A0A4R8QPP7</accession>
<dbReference type="PANTHER" id="PTHR13528:SF2">
    <property type="entry name" value="LARGE RIBOSOMAL SUBUNIT PROTEIN BL28M"/>
    <property type="match status" value="1"/>
</dbReference>
<evidence type="ECO:0000256" key="1">
    <source>
        <dbReference type="ARBA" id="ARBA00008760"/>
    </source>
</evidence>
<reference evidence="4 5" key="1">
    <citation type="submission" date="2018-11" db="EMBL/GenBank/DDBJ databases">
        <title>Genome sequence and assembly of Colletotrichum spinosum.</title>
        <authorList>
            <person name="Gan P."/>
            <person name="Shirasu K."/>
        </authorList>
    </citation>
    <scope>NUCLEOTIDE SEQUENCE [LARGE SCALE GENOMIC DNA]</scope>
    <source>
        <strain evidence="4 5">CBS 515.97</strain>
    </source>
</reference>
<organism evidence="4 5">
    <name type="scientific">Colletotrichum spinosum</name>
    <dbReference type="NCBI Taxonomy" id="1347390"/>
    <lineage>
        <taxon>Eukaryota</taxon>
        <taxon>Fungi</taxon>
        <taxon>Dikarya</taxon>
        <taxon>Ascomycota</taxon>
        <taxon>Pezizomycotina</taxon>
        <taxon>Sordariomycetes</taxon>
        <taxon>Hypocreomycetidae</taxon>
        <taxon>Glomerellales</taxon>
        <taxon>Glomerellaceae</taxon>
        <taxon>Colletotrichum</taxon>
        <taxon>Colletotrichum orbiculare species complex</taxon>
    </lineage>
</organism>
<evidence type="ECO:0000256" key="3">
    <source>
        <dbReference type="ARBA" id="ARBA00023274"/>
    </source>
</evidence>
<gene>
    <name evidence="4" type="ORF">C8035_v004812</name>
</gene>
<dbReference type="AlphaFoldDB" id="A0A4R8QPP7"/>
<evidence type="ECO:0000313" key="5">
    <source>
        <dbReference type="Proteomes" id="UP000295083"/>
    </source>
</evidence>
<keyword evidence="3" id="KW-0687">Ribonucleoprotein</keyword>
<dbReference type="InterPro" id="IPR026569">
    <property type="entry name" value="Ribosomal_bL28"/>
</dbReference>
<dbReference type="Gene3D" id="2.30.170.40">
    <property type="entry name" value="Ribosomal protein L28/L24"/>
    <property type="match status" value="1"/>
</dbReference>
<comment type="caution">
    <text evidence="4">The sequence shown here is derived from an EMBL/GenBank/DDBJ whole genome shotgun (WGS) entry which is preliminary data.</text>
</comment>
<evidence type="ECO:0000313" key="4">
    <source>
        <dbReference type="EMBL" id="TDZ38494.1"/>
    </source>
</evidence>
<sequence>MPPSLRPLTAALSSLTLTSARSTTISSSARHFSTSIAQRSKTISPESLPAELIPPYPLGPRLIYKQSNKGLYGLARPRSGNVVSPKHKQVSLRTWRPNVFRKRLYSVALRAWIRCRITMRVLRTVRKEGGLDQYVTKTKARRIKELGPGGWKIRWLVLQTLPYRVRYLRTLRDLGVNEREPAEDNTRIVPVILDVATSGHIAKKNQERWSRYFALLESDERERLMAFSRLKFNLGEDAEDGNLMDEDYEDVHIEGVDEDVPTLGTDEDFFSEKR</sequence>
<evidence type="ECO:0000256" key="2">
    <source>
        <dbReference type="ARBA" id="ARBA00022980"/>
    </source>
</evidence>
<dbReference type="SUPFAM" id="SSF143800">
    <property type="entry name" value="L28p-like"/>
    <property type="match status" value="1"/>
</dbReference>